<dbReference type="SUPFAM" id="SSF50715">
    <property type="entry name" value="Ribosomal protein L25-like"/>
    <property type="match status" value="1"/>
</dbReference>
<dbReference type="InterPro" id="IPR020055">
    <property type="entry name" value="Ribosomal_bL25_short"/>
</dbReference>
<comment type="similarity">
    <text evidence="5">Belongs to the bacterial ribosomal protein bL25 family. CTC subfamily.</text>
</comment>
<keyword evidence="3 5" id="KW-0689">Ribosomal protein</keyword>
<gene>
    <name evidence="5" type="primary">rplY</name>
    <name evidence="5" type="synonym">ctc</name>
    <name evidence="8" type="ORF">GKE73_10245</name>
</gene>
<comment type="function">
    <text evidence="5">This is one of the proteins that binds to the 5S RNA in the ribosome where it forms part of the central protuberance.</text>
</comment>
<evidence type="ECO:0000256" key="5">
    <source>
        <dbReference type="HAMAP-Rule" id="MF_01334"/>
    </source>
</evidence>
<dbReference type="InterPro" id="IPR020057">
    <property type="entry name" value="Ribosomal_bL25_b-dom"/>
</dbReference>
<feature type="domain" description="Large ribosomal subunit protein bL25 L25" evidence="6">
    <location>
        <begin position="6"/>
        <end position="92"/>
    </location>
</feature>
<keyword evidence="9" id="KW-1185">Reference proteome</keyword>
<evidence type="ECO:0000256" key="3">
    <source>
        <dbReference type="ARBA" id="ARBA00022980"/>
    </source>
</evidence>
<dbReference type="HAMAP" id="MF_01336">
    <property type="entry name" value="Ribosomal_bL25"/>
    <property type="match status" value="1"/>
</dbReference>
<evidence type="ECO:0000259" key="7">
    <source>
        <dbReference type="Pfam" id="PF14693"/>
    </source>
</evidence>
<dbReference type="HAMAP" id="MF_01334">
    <property type="entry name" value="Ribosomal_bL25_CTC"/>
    <property type="match status" value="1"/>
</dbReference>
<feature type="domain" description="Large ribosomal subunit protein bL25 beta" evidence="7">
    <location>
        <begin position="100"/>
        <end position="184"/>
    </location>
</feature>
<dbReference type="InterPro" id="IPR020930">
    <property type="entry name" value="Ribosomal_uL5_bac-type"/>
</dbReference>
<dbReference type="PANTHER" id="PTHR33284:SF1">
    <property type="entry name" value="RIBOSOMAL PROTEIN L25_GLN-TRNA SYNTHETASE, ANTI-CODON-BINDING DOMAIN-CONTAINING PROTEIN"/>
    <property type="match status" value="1"/>
</dbReference>
<dbReference type="Proteomes" id="UP000446658">
    <property type="component" value="Unassembled WGS sequence"/>
</dbReference>
<dbReference type="GO" id="GO:0003735">
    <property type="term" value="F:structural constituent of ribosome"/>
    <property type="evidence" value="ECO:0007669"/>
    <property type="project" value="InterPro"/>
</dbReference>
<dbReference type="RefSeq" id="WP_230370238.1">
    <property type="nucleotide sequence ID" value="NZ_WLYX01000001.1"/>
</dbReference>
<evidence type="ECO:0000256" key="1">
    <source>
        <dbReference type="ARBA" id="ARBA00022730"/>
    </source>
</evidence>
<evidence type="ECO:0000256" key="2">
    <source>
        <dbReference type="ARBA" id="ARBA00022884"/>
    </source>
</evidence>
<dbReference type="GO" id="GO:0008097">
    <property type="term" value="F:5S rRNA binding"/>
    <property type="evidence" value="ECO:0007669"/>
    <property type="project" value="InterPro"/>
</dbReference>
<evidence type="ECO:0000259" key="6">
    <source>
        <dbReference type="Pfam" id="PF01386"/>
    </source>
</evidence>
<dbReference type="Pfam" id="PF01386">
    <property type="entry name" value="Ribosomal_L25p"/>
    <property type="match status" value="1"/>
</dbReference>
<dbReference type="CDD" id="cd00495">
    <property type="entry name" value="Ribosomal_L25_TL5_CTC"/>
    <property type="match status" value="1"/>
</dbReference>
<organism evidence="8 9">
    <name type="scientific">Paludibacterium denitrificans</name>
    <dbReference type="NCBI Taxonomy" id="2675226"/>
    <lineage>
        <taxon>Bacteria</taxon>
        <taxon>Pseudomonadati</taxon>
        <taxon>Pseudomonadota</taxon>
        <taxon>Betaproteobacteria</taxon>
        <taxon>Neisseriales</taxon>
        <taxon>Chromobacteriaceae</taxon>
        <taxon>Paludibacterium</taxon>
    </lineage>
</organism>
<dbReference type="GO" id="GO:0006412">
    <property type="term" value="P:translation"/>
    <property type="evidence" value="ECO:0007669"/>
    <property type="project" value="UniProtKB-UniRule"/>
</dbReference>
<evidence type="ECO:0000313" key="9">
    <source>
        <dbReference type="Proteomes" id="UP000446658"/>
    </source>
</evidence>
<dbReference type="InterPro" id="IPR011035">
    <property type="entry name" value="Ribosomal_bL25/Gln-tRNA_synth"/>
</dbReference>
<dbReference type="EMBL" id="WLYX01000001">
    <property type="protein sequence ID" value="MTD33356.1"/>
    <property type="molecule type" value="Genomic_DNA"/>
</dbReference>
<keyword evidence="2 5" id="KW-0694">RNA-binding</keyword>
<reference evidence="8 9" key="1">
    <citation type="submission" date="2019-11" db="EMBL/GenBank/DDBJ databases">
        <title>Draft genome sequence of Paludibacterium sp. dN18-1.</title>
        <authorList>
            <person name="Im W.-T."/>
        </authorList>
    </citation>
    <scope>NUCLEOTIDE SEQUENCE [LARGE SCALE GENOMIC DNA]</scope>
    <source>
        <strain evidence="9">dN 18-1</strain>
    </source>
</reference>
<dbReference type="InterPro" id="IPR020056">
    <property type="entry name" value="Rbsml_bL25/Gln-tRNA_synth_N"/>
</dbReference>
<dbReference type="InterPro" id="IPR001021">
    <property type="entry name" value="Ribosomal_bL25_long"/>
</dbReference>
<evidence type="ECO:0000313" key="8">
    <source>
        <dbReference type="EMBL" id="MTD33356.1"/>
    </source>
</evidence>
<dbReference type="NCBIfam" id="NF004612">
    <property type="entry name" value="PRK05943.1"/>
    <property type="match status" value="1"/>
</dbReference>
<keyword evidence="4 5" id="KW-0687">Ribonucleoprotein</keyword>
<accession>A0A844GA81</accession>
<dbReference type="NCBIfam" id="NF004130">
    <property type="entry name" value="PRK05618.1-5"/>
    <property type="match status" value="1"/>
</dbReference>
<protein>
    <recommendedName>
        <fullName evidence="5">Large ribosomal subunit protein bL25</fullName>
    </recommendedName>
    <alternativeName>
        <fullName evidence="5">General stress protein CTC</fullName>
    </alternativeName>
</protein>
<sequence length="208" mass="22522">MSYELIAAKREELGTGASRRLRHAGKLLTVVYGANQEAESIVLEHNPVYYALKDEAFHSEILTPVIDGQKQPVLLRDFQNHPYKQQVMHVDFQRVDPNEKIHVKVPFHFINAEVSPAVKDDGSNITHVMTEVDVRALPTSLPHFVEVDLSALATGATIHLADLKLPEGVEFTALARGENAAVVMATAVKGAAAAEEAPAAEAGEAAAE</sequence>
<dbReference type="InterPro" id="IPR037121">
    <property type="entry name" value="Ribosomal_bL25_C"/>
</dbReference>
<dbReference type="InterPro" id="IPR029751">
    <property type="entry name" value="Ribosomal_L25_dom"/>
</dbReference>
<comment type="caution">
    <text evidence="8">The sequence shown here is derived from an EMBL/GenBank/DDBJ whole genome shotgun (WGS) entry which is preliminary data.</text>
</comment>
<dbReference type="GO" id="GO:0022625">
    <property type="term" value="C:cytosolic large ribosomal subunit"/>
    <property type="evidence" value="ECO:0007669"/>
    <property type="project" value="TreeGrafter"/>
</dbReference>
<name>A0A844GA81_9NEIS</name>
<dbReference type="PANTHER" id="PTHR33284">
    <property type="entry name" value="RIBOSOMAL PROTEIN L25/GLN-TRNA SYNTHETASE, ANTI-CODON-BINDING DOMAIN-CONTAINING PROTEIN"/>
    <property type="match status" value="1"/>
</dbReference>
<dbReference type="Gene3D" id="2.170.120.20">
    <property type="entry name" value="Ribosomal protein L25, beta domain"/>
    <property type="match status" value="1"/>
</dbReference>
<proteinExistence type="inferred from homology"/>
<dbReference type="AlphaFoldDB" id="A0A844GA81"/>
<dbReference type="Gene3D" id="2.40.240.10">
    <property type="entry name" value="Ribosomal Protein L25, Chain P"/>
    <property type="match status" value="1"/>
</dbReference>
<comment type="subunit">
    <text evidence="5">Part of the 50S ribosomal subunit; part of the 5S rRNA/L5/L18/L25 subcomplex. Contacts the 5S rRNA. Binds to the 5S rRNA independently of L5 and L18.</text>
</comment>
<evidence type="ECO:0000256" key="4">
    <source>
        <dbReference type="ARBA" id="ARBA00023274"/>
    </source>
</evidence>
<dbReference type="NCBIfam" id="NF004128">
    <property type="entry name" value="PRK05618.1-2"/>
    <property type="match status" value="1"/>
</dbReference>
<dbReference type="Pfam" id="PF14693">
    <property type="entry name" value="Ribosomal_TL5_C"/>
    <property type="match status" value="1"/>
</dbReference>
<keyword evidence="1 5" id="KW-0699">rRNA-binding</keyword>
<dbReference type="NCBIfam" id="TIGR00731">
    <property type="entry name" value="bL25_bact_ctc"/>
    <property type="match status" value="1"/>
</dbReference>